<evidence type="ECO:0000259" key="5">
    <source>
        <dbReference type="PROSITE" id="PS51007"/>
    </source>
</evidence>
<keyword evidence="1 4" id="KW-0349">Heme</keyword>
<dbReference type="Pfam" id="PF13442">
    <property type="entry name" value="Cytochrome_CBB3"/>
    <property type="match status" value="1"/>
</dbReference>
<evidence type="ECO:0000256" key="1">
    <source>
        <dbReference type="ARBA" id="ARBA00022617"/>
    </source>
</evidence>
<dbReference type="InterPro" id="IPR009056">
    <property type="entry name" value="Cyt_c-like_dom"/>
</dbReference>
<dbReference type="Gene3D" id="1.10.760.10">
    <property type="entry name" value="Cytochrome c-like domain"/>
    <property type="match status" value="2"/>
</dbReference>
<dbReference type="PROSITE" id="PS51007">
    <property type="entry name" value="CYTC"/>
    <property type="match status" value="2"/>
</dbReference>
<comment type="caution">
    <text evidence="6">The sequence shown here is derived from an EMBL/GenBank/DDBJ whole genome shotgun (WGS) entry which is preliminary data.</text>
</comment>
<evidence type="ECO:0000256" key="3">
    <source>
        <dbReference type="ARBA" id="ARBA00023004"/>
    </source>
</evidence>
<keyword evidence="3 4" id="KW-0408">Iron</keyword>
<dbReference type="RefSeq" id="WP_183993918.1">
    <property type="nucleotide sequence ID" value="NZ_JACIEH010000001.1"/>
</dbReference>
<dbReference type="Proteomes" id="UP000557392">
    <property type="component" value="Unassembled WGS sequence"/>
</dbReference>
<proteinExistence type="predicted"/>
<dbReference type="SUPFAM" id="SSF46626">
    <property type="entry name" value="Cytochrome c"/>
    <property type="match status" value="2"/>
</dbReference>
<accession>A0A7W6JNX5</accession>
<organism evidence="6 7">
    <name type="scientific">Sphingomonas kyeonggiensis</name>
    <dbReference type="NCBI Taxonomy" id="1268553"/>
    <lineage>
        <taxon>Bacteria</taxon>
        <taxon>Pseudomonadati</taxon>
        <taxon>Pseudomonadota</taxon>
        <taxon>Alphaproteobacteria</taxon>
        <taxon>Sphingomonadales</taxon>
        <taxon>Sphingomonadaceae</taxon>
        <taxon>Sphingomonas</taxon>
    </lineage>
</organism>
<dbReference type="InterPro" id="IPR036909">
    <property type="entry name" value="Cyt_c-like_dom_sf"/>
</dbReference>
<dbReference type="GO" id="GO:0009055">
    <property type="term" value="F:electron transfer activity"/>
    <property type="evidence" value="ECO:0007669"/>
    <property type="project" value="InterPro"/>
</dbReference>
<protein>
    <submittedName>
        <fullName evidence="6">Mono/diheme cytochrome c family protein</fullName>
    </submittedName>
</protein>
<dbReference type="AlphaFoldDB" id="A0A7W6JNX5"/>
<dbReference type="EMBL" id="JACIEH010000001">
    <property type="protein sequence ID" value="MBB4096778.1"/>
    <property type="molecule type" value="Genomic_DNA"/>
</dbReference>
<evidence type="ECO:0000313" key="6">
    <source>
        <dbReference type="EMBL" id="MBB4096778.1"/>
    </source>
</evidence>
<reference evidence="6 7" key="1">
    <citation type="submission" date="2020-08" db="EMBL/GenBank/DDBJ databases">
        <title>Genomic Encyclopedia of Type Strains, Phase IV (KMG-IV): sequencing the most valuable type-strain genomes for metagenomic binning, comparative biology and taxonomic classification.</title>
        <authorList>
            <person name="Goeker M."/>
        </authorList>
    </citation>
    <scope>NUCLEOTIDE SEQUENCE [LARGE SCALE GENOMIC DNA]</scope>
    <source>
        <strain evidence="6 7">DSM 101806</strain>
    </source>
</reference>
<keyword evidence="7" id="KW-1185">Reference proteome</keyword>
<evidence type="ECO:0000313" key="7">
    <source>
        <dbReference type="Proteomes" id="UP000557392"/>
    </source>
</evidence>
<feature type="domain" description="Cytochrome c" evidence="5">
    <location>
        <begin position="182"/>
        <end position="274"/>
    </location>
</feature>
<keyword evidence="2 4" id="KW-0479">Metal-binding</keyword>
<evidence type="ECO:0000256" key="4">
    <source>
        <dbReference type="PROSITE-ProRule" id="PRU00433"/>
    </source>
</evidence>
<dbReference type="GO" id="GO:0020037">
    <property type="term" value="F:heme binding"/>
    <property type="evidence" value="ECO:0007669"/>
    <property type="project" value="InterPro"/>
</dbReference>
<feature type="domain" description="Cytochrome c" evidence="5">
    <location>
        <begin position="48"/>
        <end position="143"/>
    </location>
</feature>
<dbReference type="GO" id="GO:0046872">
    <property type="term" value="F:metal ion binding"/>
    <property type="evidence" value="ECO:0007669"/>
    <property type="project" value="UniProtKB-KW"/>
</dbReference>
<evidence type="ECO:0000256" key="2">
    <source>
        <dbReference type="ARBA" id="ARBA00022723"/>
    </source>
</evidence>
<gene>
    <name evidence="6" type="ORF">GGR46_000311</name>
</gene>
<sequence length="280" mass="29533">MRWIVRGLAVLAGLVVLLLAVVYGGSEWIIRTGHKTPDIAVTVPKDAASVAEGGRLANIVMCRDCHAGNGEGKVLFSVPLVGTVAPPPLAEMAARMSDAELARVIRYGVKPDGTSTFIMPSHSLGRIADDDLGRIIAWIRSLKPGPQDSKVKTGFGPMGRFLLLTGALPPMATENNLSVAKRPGDIGRYYVGVACQACHKLHEDSVMEDGKTKVPALAPVAASYDPAAFRKLMRTGEGMSGRDLGLMGVVARVGFTAFTDDEIAAVQAYLKGEAAKAPAK</sequence>
<name>A0A7W6JNX5_9SPHN</name>